<dbReference type="SUPFAM" id="SSF55729">
    <property type="entry name" value="Acyl-CoA N-acyltransferases (Nat)"/>
    <property type="match status" value="1"/>
</dbReference>
<dbReference type="PATRIC" id="fig|582680.6.peg.2495"/>
<organism evidence="2 3">
    <name type="scientific">Microbacterium azadirachtae</name>
    <dbReference type="NCBI Taxonomy" id="582680"/>
    <lineage>
        <taxon>Bacteria</taxon>
        <taxon>Bacillati</taxon>
        <taxon>Actinomycetota</taxon>
        <taxon>Actinomycetes</taxon>
        <taxon>Micrococcales</taxon>
        <taxon>Microbacteriaceae</taxon>
        <taxon>Microbacterium</taxon>
    </lineage>
</organism>
<dbReference type="CDD" id="cd04301">
    <property type="entry name" value="NAT_SF"/>
    <property type="match status" value="1"/>
</dbReference>
<protein>
    <recommendedName>
        <fullName evidence="1">N-acetyltransferase domain-containing protein</fullName>
    </recommendedName>
</protein>
<name>A0A0F0LM76_9MICO</name>
<dbReference type="AlphaFoldDB" id="A0A0F0LM76"/>
<sequence>MGAPADGGVGVTDLLAAYDAQLRGESELAGAQEVRLIGPVSVGVFPGGTGFASYVDLAGLGERRIRSLVLEVRAHFEALPDVRSAEWKTRGHDVAPGLEAALRDAGFVPEGTESVMLGEAAALAADVPVPEGVVLREVRDEVDIVAMERMQADVFGHGDGEERAQRTLARVAAGDDVVLWVAEAEGRMISAGRLEPVAGTEFAGVWGGATVPEWRGRGVYRALTAKRAQAALRRGLRYLHSDSTEFSRPILERSGMRKVTTTTPYVWTRGA</sequence>
<proteinExistence type="predicted"/>
<dbReference type="InterPro" id="IPR016181">
    <property type="entry name" value="Acyl_CoA_acyltransferase"/>
</dbReference>
<dbReference type="InterPro" id="IPR000182">
    <property type="entry name" value="GNAT_dom"/>
</dbReference>
<keyword evidence="3" id="KW-1185">Reference proteome</keyword>
<dbReference type="PROSITE" id="PS51186">
    <property type="entry name" value="GNAT"/>
    <property type="match status" value="1"/>
</dbReference>
<gene>
    <name evidence="2" type="ORF">RS86_02432</name>
</gene>
<dbReference type="RefSeq" id="WP_235281764.1">
    <property type="nucleotide sequence ID" value="NZ_JYIX01000036.1"/>
</dbReference>
<evidence type="ECO:0000313" key="3">
    <source>
        <dbReference type="Proteomes" id="UP000033740"/>
    </source>
</evidence>
<comment type="caution">
    <text evidence="2">The sequence shown here is derived from an EMBL/GenBank/DDBJ whole genome shotgun (WGS) entry which is preliminary data.</text>
</comment>
<dbReference type="Pfam" id="PF13480">
    <property type="entry name" value="Acetyltransf_6"/>
    <property type="match status" value="1"/>
</dbReference>
<dbReference type="STRING" id="582680.RS86_02432"/>
<accession>A0A0F0LM76</accession>
<dbReference type="InterPro" id="IPR038740">
    <property type="entry name" value="BioF2-like_GNAT_dom"/>
</dbReference>
<evidence type="ECO:0000259" key="1">
    <source>
        <dbReference type="PROSITE" id="PS51186"/>
    </source>
</evidence>
<dbReference type="Gene3D" id="3.40.630.30">
    <property type="match status" value="1"/>
</dbReference>
<feature type="domain" description="N-acetyltransferase" evidence="1">
    <location>
        <begin position="133"/>
        <end position="271"/>
    </location>
</feature>
<evidence type="ECO:0000313" key="2">
    <source>
        <dbReference type="EMBL" id="KJL32651.1"/>
    </source>
</evidence>
<dbReference type="EMBL" id="JYIX01000036">
    <property type="protein sequence ID" value="KJL32651.1"/>
    <property type="molecule type" value="Genomic_DNA"/>
</dbReference>
<dbReference type="Proteomes" id="UP000033740">
    <property type="component" value="Unassembled WGS sequence"/>
</dbReference>
<reference evidence="2 3" key="1">
    <citation type="submission" date="2015-02" db="EMBL/GenBank/DDBJ databases">
        <title>Draft genome sequences of ten Microbacterium spp. with emphasis on heavy metal contaminated environments.</title>
        <authorList>
            <person name="Corretto E."/>
        </authorList>
    </citation>
    <scope>NUCLEOTIDE SEQUENCE [LARGE SCALE GENOMIC DNA]</scope>
    <source>
        <strain evidence="2 3">ARN176</strain>
    </source>
</reference>
<dbReference type="GO" id="GO:0016747">
    <property type="term" value="F:acyltransferase activity, transferring groups other than amino-acyl groups"/>
    <property type="evidence" value="ECO:0007669"/>
    <property type="project" value="InterPro"/>
</dbReference>